<keyword evidence="3 5" id="KW-0539">Nucleus</keyword>
<keyword evidence="5" id="KW-0804">Transcription</keyword>
<dbReference type="InterPro" id="IPR031137">
    <property type="entry name" value="GRF"/>
</dbReference>
<evidence type="ECO:0000256" key="2">
    <source>
        <dbReference type="ARBA" id="ARBA00008122"/>
    </source>
</evidence>
<dbReference type="InterPro" id="IPR014977">
    <property type="entry name" value="WRC_dom"/>
</dbReference>
<dbReference type="PANTHER" id="PTHR31602">
    <property type="entry name" value="GROWTH-REGULATING FACTOR 5"/>
    <property type="match status" value="1"/>
</dbReference>
<comment type="similarity">
    <text evidence="2 5">Belongs to the GRF family.</text>
</comment>
<name>A0A6P3ZN77_ZIZJJ</name>
<dbReference type="GO" id="GO:0099402">
    <property type="term" value="P:plant organ development"/>
    <property type="evidence" value="ECO:0007669"/>
    <property type="project" value="UniProtKB-ARBA"/>
</dbReference>
<dbReference type="Pfam" id="PF08879">
    <property type="entry name" value="WRC"/>
    <property type="match status" value="1"/>
</dbReference>
<evidence type="ECO:0000259" key="8">
    <source>
        <dbReference type="PROSITE" id="PS51667"/>
    </source>
</evidence>
<dbReference type="Proteomes" id="UP001652623">
    <property type="component" value="Chromosome 6"/>
</dbReference>
<evidence type="ECO:0000259" key="7">
    <source>
        <dbReference type="PROSITE" id="PS51666"/>
    </source>
</evidence>
<dbReference type="GO" id="GO:0006355">
    <property type="term" value="P:regulation of DNA-templated transcription"/>
    <property type="evidence" value="ECO:0007669"/>
    <property type="project" value="InterPro"/>
</dbReference>
<dbReference type="SMART" id="SM00951">
    <property type="entry name" value="QLQ"/>
    <property type="match status" value="1"/>
</dbReference>
<organism evidence="9 10">
    <name type="scientific">Ziziphus jujuba</name>
    <name type="common">Chinese jujube</name>
    <name type="synonym">Ziziphus sativa</name>
    <dbReference type="NCBI Taxonomy" id="326968"/>
    <lineage>
        <taxon>Eukaryota</taxon>
        <taxon>Viridiplantae</taxon>
        <taxon>Streptophyta</taxon>
        <taxon>Embryophyta</taxon>
        <taxon>Tracheophyta</taxon>
        <taxon>Spermatophyta</taxon>
        <taxon>Magnoliopsida</taxon>
        <taxon>eudicotyledons</taxon>
        <taxon>Gunneridae</taxon>
        <taxon>Pentapetalae</taxon>
        <taxon>rosids</taxon>
        <taxon>fabids</taxon>
        <taxon>Rosales</taxon>
        <taxon>Rhamnaceae</taxon>
        <taxon>Paliureae</taxon>
        <taxon>Ziziphus</taxon>
    </lineage>
</organism>
<dbReference type="InParanoid" id="A0A6P3ZN77"/>
<evidence type="ECO:0000313" key="10">
    <source>
        <dbReference type="RefSeq" id="XP_015881992.2"/>
    </source>
</evidence>
<dbReference type="PROSITE" id="PS51666">
    <property type="entry name" value="QLQ"/>
    <property type="match status" value="1"/>
</dbReference>
<comment type="domain">
    <text evidence="5">The QLQ domain and WRC domain may be involved in protein-protein interaction and DNA-binding, respectively.</text>
</comment>
<keyword evidence="9" id="KW-1185">Reference proteome</keyword>
<feature type="compositionally biased region" description="Polar residues" evidence="6">
    <location>
        <begin position="170"/>
        <end position="179"/>
    </location>
</feature>
<feature type="region of interest" description="Disordered" evidence="6">
    <location>
        <begin position="157"/>
        <end position="179"/>
    </location>
</feature>
<evidence type="ECO:0000256" key="3">
    <source>
        <dbReference type="ARBA" id="ARBA00023242"/>
    </source>
</evidence>
<keyword evidence="5" id="KW-0010">Activator</keyword>
<sequence length="226" mass="25216">MEFQNRASNFAILSDPWNMNTNGLAQEERSKPPVGLNLELGCGSDPKRDSIKCSAFTFLQLQELQLQSLIYKYMEAGLPVPYHLVLPIWKSCSGSLGILNGGMPPNHPCCLGISPLYLDSKKAMDAEPWRCRRTDGKKWRCSKEALPDQKYCERHVHRGRHRSRSVSQRTTPNTATAGGVFGSNTNISIALPLSRPNTTNTILFPRLGFITKGVNHADTRKTEPFS</sequence>
<dbReference type="RefSeq" id="XP_015881992.2">
    <property type="nucleotide sequence ID" value="XM_016026506.4"/>
</dbReference>
<dbReference type="Pfam" id="PF08880">
    <property type="entry name" value="QLQ"/>
    <property type="match status" value="1"/>
</dbReference>
<evidence type="ECO:0000256" key="4">
    <source>
        <dbReference type="PROSITE-ProRule" id="PRU01002"/>
    </source>
</evidence>
<feature type="domain" description="WRC" evidence="8">
    <location>
        <begin position="125"/>
        <end position="169"/>
    </location>
</feature>
<proteinExistence type="inferred from homology"/>
<dbReference type="PANTHER" id="PTHR31602:SF81">
    <property type="entry name" value="GROWTH-REGULATING FACTOR 9"/>
    <property type="match status" value="1"/>
</dbReference>
<evidence type="ECO:0000256" key="1">
    <source>
        <dbReference type="ARBA" id="ARBA00004123"/>
    </source>
</evidence>
<dbReference type="AlphaFoldDB" id="A0A6P3ZN77"/>
<dbReference type="GeneID" id="107417852"/>
<accession>A0A6P3ZN77</accession>
<comment type="function">
    <text evidence="5">Transcription activator.</text>
</comment>
<evidence type="ECO:0000313" key="9">
    <source>
        <dbReference type="Proteomes" id="UP001652623"/>
    </source>
</evidence>
<dbReference type="KEGG" id="zju:107417852"/>
<keyword evidence="5" id="KW-0805">Transcription regulation</keyword>
<gene>
    <name evidence="10" type="primary">LOC107417852</name>
</gene>
<protein>
    <recommendedName>
        <fullName evidence="5">Growth-regulating factor</fullName>
    </recommendedName>
</protein>
<dbReference type="PROSITE" id="PS51667">
    <property type="entry name" value="WRC"/>
    <property type="match status" value="1"/>
</dbReference>
<evidence type="ECO:0000256" key="5">
    <source>
        <dbReference type="RuleBase" id="RU367127"/>
    </source>
</evidence>
<dbReference type="InterPro" id="IPR014978">
    <property type="entry name" value="Gln-Leu-Gln_QLQ"/>
</dbReference>
<feature type="domain" description="QLQ" evidence="7">
    <location>
        <begin position="55"/>
        <end position="90"/>
    </location>
</feature>
<comment type="caution">
    <text evidence="4">Lacks conserved residue(s) required for the propagation of feature annotation.</text>
</comment>
<dbReference type="GO" id="GO:0005524">
    <property type="term" value="F:ATP binding"/>
    <property type="evidence" value="ECO:0007669"/>
    <property type="project" value="UniProtKB-UniRule"/>
</dbReference>
<dbReference type="GO" id="GO:0006351">
    <property type="term" value="P:DNA-templated transcription"/>
    <property type="evidence" value="ECO:0007669"/>
    <property type="project" value="UniProtKB-UniRule"/>
</dbReference>
<reference evidence="10" key="1">
    <citation type="submission" date="2025-08" db="UniProtKB">
        <authorList>
            <consortium name="RefSeq"/>
        </authorList>
    </citation>
    <scope>IDENTIFICATION</scope>
    <source>
        <tissue evidence="10">Seedling</tissue>
    </source>
</reference>
<dbReference type="FunCoup" id="A0A6P3ZN77">
    <property type="interactions" value="3"/>
</dbReference>
<comment type="subcellular location">
    <subcellularLocation>
        <location evidence="1 5">Nucleus</location>
    </subcellularLocation>
</comment>
<dbReference type="GO" id="GO:0005634">
    <property type="term" value="C:nucleus"/>
    <property type="evidence" value="ECO:0007669"/>
    <property type="project" value="UniProtKB-SubCell"/>
</dbReference>
<evidence type="ECO:0000256" key="6">
    <source>
        <dbReference type="SAM" id="MobiDB-lite"/>
    </source>
</evidence>